<gene>
    <name evidence="2" type="ORF">VE01_07000</name>
</gene>
<evidence type="ECO:0000313" key="3">
    <source>
        <dbReference type="Proteomes" id="UP000091956"/>
    </source>
</evidence>
<dbReference type="OrthoDB" id="5552842at2759"/>
<dbReference type="GO" id="GO:0000403">
    <property type="term" value="F:Y-form DNA binding"/>
    <property type="evidence" value="ECO:0007669"/>
    <property type="project" value="TreeGrafter"/>
</dbReference>
<sequence>MALQLLSTLKGAALKQLAFKCGVSTSGVKAALCQRLQDEIPLLPGSKPAGKSGAKREPMRILSIDMGIRNLAYCVLDVPTDSSVPKLVAWKRIAVSSAPVPSNDKSELATKVEKESFEPPVLSAAAFKLLRKTLLPHNPTHILIERQRFRSMGSPKILEWTVRVNMLESMIYAILLTLREEGAWNGTVVPIAPGKVGPFWLEGEEATTVALEEAETEGSSPTSMVKTKTRNAKLAKALNKGAKIDLVRNWLAIGDRVGVDSPDVEALVKAYLDKWDKKPGGVKGKRPAKDAVATIEKMGKLDDLADSLLQGMAFIQWEENKRIAREDGISSLLEPAAK</sequence>
<dbReference type="InterPro" id="IPR039197">
    <property type="entry name" value="Mrs1/Cce1"/>
</dbReference>
<feature type="domain" description="SAP" evidence="1">
    <location>
        <begin position="6"/>
        <end position="40"/>
    </location>
</feature>
<reference evidence="3" key="2">
    <citation type="journal article" date="2018" name="Nat. Commun.">
        <title>Extreme sensitivity to ultraviolet light in the fungal pathogen causing white-nose syndrome of bats.</title>
        <authorList>
            <person name="Palmer J.M."/>
            <person name="Drees K.P."/>
            <person name="Foster J.T."/>
            <person name="Lindner D.L."/>
        </authorList>
    </citation>
    <scope>NUCLEOTIDE SEQUENCE [LARGE SCALE GENOMIC DNA]</scope>
    <source>
        <strain evidence="3">UAMH 10579</strain>
    </source>
</reference>
<proteinExistence type="predicted"/>
<organism evidence="2 3">
    <name type="scientific">Pseudogymnoascus verrucosus</name>
    <dbReference type="NCBI Taxonomy" id="342668"/>
    <lineage>
        <taxon>Eukaryota</taxon>
        <taxon>Fungi</taxon>
        <taxon>Dikarya</taxon>
        <taxon>Ascomycota</taxon>
        <taxon>Pezizomycotina</taxon>
        <taxon>Leotiomycetes</taxon>
        <taxon>Thelebolales</taxon>
        <taxon>Thelebolaceae</taxon>
        <taxon>Pseudogymnoascus</taxon>
    </lineage>
</organism>
<dbReference type="PANTHER" id="PTHR28072">
    <property type="entry name" value="CRUCIFORM CUTTING ENDONUCLEASE 1, MITOCHONDRIAL-RELATED"/>
    <property type="match status" value="1"/>
</dbReference>
<evidence type="ECO:0000313" key="2">
    <source>
        <dbReference type="EMBL" id="OBT94100.1"/>
    </source>
</evidence>
<dbReference type="InterPro" id="IPR003034">
    <property type="entry name" value="SAP_dom"/>
</dbReference>
<dbReference type="GO" id="GO:0070336">
    <property type="term" value="F:flap-structured DNA binding"/>
    <property type="evidence" value="ECO:0007669"/>
    <property type="project" value="TreeGrafter"/>
</dbReference>
<dbReference type="CDD" id="cd16963">
    <property type="entry name" value="CCE1"/>
    <property type="match status" value="1"/>
</dbReference>
<dbReference type="AlphaFoldDB" id="A0A1B8GE42"/>
<dbReference type="GO" id="GO:0004520">
    <property type="term" value="F:DNA endonuclease activity"/>
    <property type="evidence" value="ECO:0007669"/>
    <property type="project" value="TreeGrafter"/>
</dbReference>
<dbReference type="Gene3D" id="3.30.420.10">
    <property type="entry name" value="Ribonuclease H-like superfamily/Ribonuclease H"/>
    <property type="match status" value="1"/>
</dbReference>
<dbReference type="InterPro" id="IPR015242">
    <property type="entry name" value="Ydc2_cat"/>
</dbReference>
<reference evidence="2 3" key="1">
    <citation type="submission" date="2016-03" db="EMBL/GenBank/DDBJ databases">
        <title>Comparative genomics of Pseudogymnoascus destructans, the fungus causing white-nose syndrome of bats.</title>
        <authorList>
            <person name="Palmer J.M."/>
            <person name="Drees K.P."/>
            <person name="Foster J.T."/>
            <person name="Lindner D.L."/>
        </authorList>
    </citation>
    <scope>NUCLEOTIDE SEQUENCE [LARGE SCALE GENOMIC DNA]</scope>
    <source>
        <strain evidence="2 3">UAMH 10579</strain>
    </source>
</reference>
<keyword evidence="3" id="KW-1185">Reference proteome</keyword>
<dbReference type="Pfam" id="PF09159">
    <property type="entry name" value="Ydc2-catalyt"/>
    <property type="match status" value="1"/>
</dbReference>
<dbReference type="Proteomes" id="UP000091956">
    <property type="component" value="Unassembled WGS sequence"/>
</dbReference>
<dbReference type="InterPro" id="IPR012337">
    <property type="entry name" value="RNaseH-like_sf"/>
</dbReference>
<dbReference type="InterPro" id="IPR036397">
    <property type="entry name" value="RNaseH_sf"/>
</dbReference>
<dbReference type="EMBL" id="KV460246">
    <property type="protein sequence ID" value="OBT94100.1"/>
    <property type="molecule type" value="Genomic_DNA"/>
</dbReference>
<evidence type="ECO:0000259" key="1">
    <source>
        <dbReference type="PROSITE" id="PS50800"/>
    </source>
</evidence>
<protein>
    <recommendedName>
        <fullName evidence="1">SAP domain-containing protein</fullName>
    </recommendedName>
</protein>
<dbReference type="GO" id="GO:0005739">
    <property type="term" value="C:mitochondrion"/>
    <property type="evidence" value="ECO:0007669"/>
    <property type="project" value="TreeGrafter"/>
</dbReference>
<dbReference type="GeneID" id="28840386"/>
<dbReference type="SUPFAM" id="SSF53098">
    <property type="entry name" value="Ribonuclease H-like"/>
    <property type="match status" value="1"/>
</dbReference>
<dbReference type="PANTHER" id="PTHR28072:SF1">
    <property type="entry name" value="CRUCIFORM CUTTING ENDONUCLEASE 1, MITOCHONDRIAL-RELATED"/>
    <property type="match status" value="1"/>
</dbReference>
<dbReference type="PROSITE" id="PS50800">
    <property type="entry name" value="SAP"/>
    <property type="match status" value="1"/>
</dbReference>
<dbReference type="STRING" id="342668.A0A1B8GE42"/>
<dbReference type="GO" id="GO:0000402">
    <property type="term" value="F:crossed form four-way junction DNA binding"/>
    <property type="evidence" value="ECO:0007669"/>
    <property type="project" value="TreeGrafter"/>
</dbReference>
<dbReference type="RefSeq" id="XP_018127833.1">
    <property type="nucleotide sequence ID" value="XM_018276436.2"/>
</dbReference>
<accession>A0A1B8GE42</accession>
<name>A0A1B8GE42_9PEZI</name>